<reference evidence="3" key="1">
    <citation type="journal article" date="2020" name="Stud. Mycol.">
        <title>101 Dothideomycetes genomes: a test case for predicting lifestyles and emergence of pathogens.</title>
        <authorList>
            <person name="Haridas S."/>
            <person name="Albert R."/>
            <person name="Binder M."/>
            <person name="Bloem J."/>
            <person name="Labutti K."/>
            <person name="Salamov A."/>
            <person name="Andreopoulos B."/>
            <person name="Baker S."/>
            <person name="Barry K."/>
            <person name="Bills G."/>
            <person name="Bluhm B."/>
            <person name="Cannon C."/>
            <person name="Castanera R."/>
            <person name="Culley D."/>
            <person name="Daum C."/>
            <person name="Ezra D."/>
            <person name="Gonzalez J."/>
            <person name="Henrissat B."/>
            <person name="Kuo A."/>
            <person name="Liang C."/>
            <person name="Lipzen A."/>
            <person name="Lutzoni F."/>
            <person name="Magnuson J."/>
            <person name="Mondo S."/>
            <person name="Nolan M."/>
            <person name="Ohm R."/>
            <person name="Pangilinan J."/>
            <person name="Park H.-J."/>
            <person name="Ramirez L."/>
            <person name="Alfaro M."/>
            <person name="Sun H."/>
            <person name="Tritt A."/>
            <person name="Yoshinaga Y."/>
            <person name="Zwiers L.-H."/>
            <person name="Turgeon B."/>
            <person name="Goodwin S."/>
            <person name="Spatafora J."/>
            <person name="Crous P."/>
            <person name="Grigoriev I."/>
        </authorList>
    </citation>
    <scope>NUCLEOTIDE SEQUENCE</scope>
    <source>
        <strain evidence="3">CBS 122681</strain>
    </source>
</reference>
<proteinExistence type="predicted"/>
<dbReference type="Proteomes" id="UP000799324">
    <property type="component" value="Unassembled WGS sequence"/>
</dbReference>
<dbReference type="PANTHER" id="PTHR48081">
    <property type="entry name" value="AB HYDROLASE SUPERFAMILY PROTEIN C4A8.06C"/>
    <property type="match status" value="1"/>
</dbReference>
<keyword evidence="4" id="KW-1185">Reference proteome</keyword>
<dbReference type="PANTHER" id="PTHR48081:SF8">
    <property type="entry name" value="ALPHA_BETA HYDROLASE FOLD-3 DOMAIN-CONTAINING PROTEIN-RELATED"/>
    <property type="match status" value="1"/>
</dbReference>
<sequence>MPLKLDPEVATLLQQRTIGLQTPNPPPIGDYKARRELHEAALAQNDTQTPAGVTMRDFHVTASDNHSILCRWYTKDQTHSGSSKVKKSAAVLYLHGGGYILGNVSLFDKVCGEYVLHTGIPFLSVEYRLAPEFPYPIPVTDAHTAFLWLHQHAEEMDIHPDRIAVMGDSAGGGLAAALTHYNIQQRGPRIAKQILIYPMLDDRNIEDESLIAPFTTWNKADNETGWTCLLGSRCGMPDLEASAAPARMVDATGLPDLYLDVGDLDLFLAEDMEYATRIGRVGTSVELHIYPGCPHGWEHLAPNANVTKSALCNRWRAIQNIPGVRAIKL</sequence>
<protein>
    <submittedName>
        <fullName evidence="3">Alpha/beta hydrolase</fullName>
    </submittedName>
</protein>
<name>A0A6A6SNB1_9PLEO</name>
<evidence type="ECO:0000313" key="4">
    <source>
        <dbReference type="Proteomes" id="UP000799324"/>
    </source>
</evidence>
<dbReference type="InterPro" id="IPR050300">
    <property type="entry name" value="GDXG_lipolytic_enzyme"/>
</dbReference>
<evidence type="ECO:0000256" key="1">
    <source>
        <dbReference type="ARBA" id="ARBA00022801"/>
    </source>
</evidence>
<dbReference type="GO" id="GO:0016787">
    <property type="term" value="F:hydrolase activity"/>
    <property type="evidence" value="ECO:0007669"/>
    <property type="project" value="UniProtKB-KW"/>
</dbReference>
<gene>
    <name evidence="3" type="ORF">K491DRAFT_612754</name>
</gene>
<dbReference type="Pfam" id="PF07859">
    <property type="entry name" value="Abhydrolase_3"/>
    <property type="match status" value="1"/>
</dbReference>
<evidence type="ECO:0000259" key="2">
    <source>
        <dbReference type="Pfam" id="PF07859"/>
    </source>
</evidence>
<feature type="domain" description="Alpha/beta hydrolase fold-3" evidence="2">
    <location>
        <begin position="91"/>
        <end position="297"/>
    </location>
</feature>
<dbReference type="SUPFAM" id="SSF53474">
    <property type="entry name" value="alpha/beta-Hydrolases"/>
    <property type="match status" value="1"/>
</dbReference>
<organism evidence="3 4">
    <name type="scientific">Lophiostoma macrostomum CBS 122681</name>
    <dbReference type="NCBI Taxonomy" id="1314788"/>
    <lineage>
        <taxon>Eukaryota</taxon>
        <taxon>Fungi</taxon>
        <taxon>Dikarya</taxon>
        <taxon>Ascomycota</taxon>
        <taxon>Pezizomycotina</taxon>
        <taxon>Dothideomycetes</taxon>
        <taxon>Pleosporomycetidae</taxon>
        <taxon>Pleosporales</taxon>
        <taxon>Lophiostomataceae</taxon>
        <taxon>Lophiostoma</taxon>
    </lineage>
</organism>
<dbReference type="InterPro" id="IPR013094">
    <property type="entry name" value="AB_hydrolase_3"/>
</dbReference>
<dbReference type="AlphaFoldDB" id="A0A6A6SNB1"/>
<dbReference type="EMBL" id="MU004538">
    <property type="protein sequence ID" value="KAF2648447.1"/>
    <property type="molecule type" value="Genomic_DNA"/>
</dbReference>
<accession>A0A6A6SNB1</accession>
<dbReference type="Gene3D" id="3.40.50.1820">
    <property type="entry name" value="alpha/beta hydrolase"/>
    <property type="match status" value="1"/>
</dbReference>
<evidence type="ECO:0000313" key="3">
    <source>
        <dbReference type="EMBL" id="KAF2648447.1"/>
    </source>
</evidence>
<dbReference type="InterPro" id="IPR029058">
    <property type="entry name" value="AB_hydrolase_fold"/>
</dbReference>
<keyword evidence="1 3" id="KW-0378">Hydrolase</keyword>
<dbReference type="OrthoDB" id="433474at2759"/>